<comment type="similarity">
    <text evidence="1">Belongs to the short-chain dehydrogenases/reductases (SDR) family.</text>
</comment>
<dbReference type="RefSeq" id="WP_216959715.1">
    <property type="nucleotide sequence ID" value="NZ_JAHOPB010000001.1"/>
</dbReference>
<evidence type="ECO:0000256" key="1">
    <source>
        <dbReference type="ARBA" id="ARBA00006484"/>
    </source>
</evidence>
<accession>A0ABS6IID1</accession>
<name>A0ABS6IID1_9HYPH</name>
<sequence>MSHDPLDLFRLKGRTALVTGARREIGRAIALALGRAGAQVAIHHAGTPEEEADAGAVVRELEQDGGTARAFAQDFALDDAGRRLAETVSAWSPVDILVLNASIELPEPFEAIDRGRFDRQIAVNLRSPMELLQELVPPMGRRGWGRVVTIGSVQQVRPHPRMLVYAGTKAAQLNWAWNLARQFGGQGVTVNNLAPGAILTARNREQMAVEGEVLAQRIPTGRLGRPDDLVGAALLLCSDAGAYINGINLYVDGGRSIA</sequence>
<proteinExistence type="inferred from homology"/>
<evidence type="ECO:0000313" key="2">
    <source>
        <dbReference type="EMBL" id="MBU8874358.1"/>
    </source>
</evidence>
<gene>
    <name evidence="2" type="ORF">KQ910_11350</name>
</gene>
<evidence type="ECO:0000313" key="3">
    <source>
        <dbReference type="Proteomes" id="UP000727907"/>
    </source>
</evidence>
<organism evidence="2 3">
    <name type="scientific">Reyranella humidisoli</name>
    <dbReference type="NCBI Taxonomy" id="2849149"/>
    <lineage>
        <taxon>Bacteria</taxon>
        <taxon>Pseudomonadati</taxon>
        <taxon>Pseudomonadota</taxon>
        <taxon>Alphaproteobacteria</taxon>
        <taxon>Hyphomicrobiales</taxon>
        <taxon>Reyranellaceae</taxon>
        <taxon>Reyranella</taxon>
    </lineage>
</organism>
<dbReference type="EMBL" id="JAHOPB010000001">
    <property type="protein sequence ID" value="MBU8874358.1"/>
    <property type="molecule type" value="Genomic_DNA"/>
</dbReference>
<reference evidence="2 3" key="1">
    <citation type="submission" date="2021-06" db="EMBL/GenBank/DDBJ databases">
        <authorList>
            <person name="Lee D.H."/>
        </authorList>
    </citation>
    <scope>NUCLEOTIDE SEQUENCE [LARGE SCALE GENOMIC DNA]</scope>
    <source>
        <strain evidence="2 3">MMS21-HV4-11</strain>
    </source>
</reference>
<dbReference type="InterPro" id="IPR002347">
    <property type="entry name" value="SDR_fam"/>
</dbReference>
<dbReference type="InterPro" id="IPR050259">
    <property type="entry name" value="SDR"/>
</dbReference>
<dbReference type="CDD" id="cd05233">
    <property type="entry name" value="SDR_c"/>
    <property type="match status" value="1"/>
</dbReference>
<dbReference type="Proteomes" id="UP000727907">
    <property type="component" value="Unassembled WGS sequence"/>
</dbReference>
<dbReference type="PANTHER" id="PTHR42879:SF2">
    <property type="entry name" value="3-OXOACYL-[ACYL-CARRIER-PROTEIN] REDUCTASE FABG"/>
    <property type="match status" value="1"/>
</dbReference>
<comment type="caution">
    <text evidence="2">The sequence shown here is derived from an EMBL/GenBank/DDBJ whole genome shotgun (WGS) entry which is preliminary data.</text>
</comment>
<protein>
    <submittedName>
        <fullName evidence="2">SDR family oxidoreductase</fullName>
    </submittedName>
</protein>
<keyword evidence="3" id="KW-1185">Reference proteome</keyword>
<dbReference type="PANTHER" id="PTHR42879">
    <property type="entry name" value="3-OXOACYL-(ACYL-CARRIER-PROTEIN) REDUCTASE"/>
    <property type="match status" value="1"/>
</dbReference>
<dbReference type="Pfam" id="PF13561">
    <property type="entry name" value="adh_short_C2"/>
    <property type="match status" value="1"/>
</dbReference>